<evidence type="ECO:0000256" key="1">
    <source>
        <dbReference type="ARBA" id="ARBA00007613"/>
    </source>
</evidence>
<keyword evidence="5" id="KW-1185">Reference proteome</keyword>
<comment type="similarity">
    <text evidence="1 2">Belongs to the outer membrane factor (OMF) (TC 1.B.17) family.</text>
</comment>
<dbReference type="Pfam" id="PF02321">
    <property type="entry name" value="OEP"/>
    <property type="match status" value="2"/>
</dbReference>
<dbReference type="RefSeq" id="WP_289786019.1">
    <property type="nucleotide sequence ID" value="NZ_JAUDJE010000013.1"/>
</dbReference>
<organism evidence="4 5">
    <name type="scientific">Bordetella petrii</name>
    <dbReference type="NCBI Taxonomy" id="94624"/>
    <lineage>
        <taxon>Bacteria</taxon>
        <taxon>Pseudomonadati</taxon>
        <taxon>Pseudomonadota</taxon>
        <taxon>Betaproteobacteria</taxon>
        <taxon>Burkholderiales</taxon>
        <taxon>Alcaligenaceae</taxon>
        <taxon>Bordetella</taxon>
    </lineage>
</organism>
<reference evidence="4" key="1">
    <citation type="submission" date="2023-06" db="EMBL/GenBank/DDBJ databases">
        <title>full genome analysis of Phenantherene degrader P3.</title>
        <authorList>
            <person name="Akbar A."/>
            <person name="Rahmeh R."/>
            <person name="Kishk M."/>
        </authorList>
    </citation>
    <scope>NUCLEOTIDE SEQUENCE</scope>
    <source>
        <strain evidence="4">P3</strain>
    </source>
</reference>
<evidence type="ECO:0000313" key="5">
    <source>
        <dbReference type="Proteomes" id="UP001175604"/>
    </source>
</evidence>
<accession>A0ABT7W5E5</accession>
<evidence type="ECO:0000313" key="4">
    <source>
        <dbReference type="EMBL" id="MDM9560411.1"/>
    </source>
</evidence>
<gene>
    <name evidence="4" type="ORF">QUC21_15345</name>
</gene>
<keyword evidence="2" id="KW-1134">Transmembrane beta strand</keyword>
<keyword evidence="2" id="KW-0472">Membrane</keyword>
<sequence length="481" mass="51976">MRALCHLPACAIAAVLLPGCMSLQPAYQRPALPVPAEYPAAPAGGATAADIPWRDYFTDARLRALIAQALAHNRELRLAVLRMEEARALYQVQRADRFPGIDIDGQGMRSRVPADLSATGAALTGGQYQLAVGLNTWELDFWGRVRSLQDAALQTYLATDAARRAATISLIAQVADGYLALQALDERLLLARRTIATRAQSLQIFRRRAEAGSISRLDLTQVEVLWQQARSLAAQLEQERAAQEQALQLLAGSPLPIDTSAAQTLDDAALMRELAPGLPADLLANRPDIAAAEHRLQAANANIGAARAAFFPRIALTGAYGTASAELDGLFDGGSRAWRFAPSVALPLFDGGRNRASLDLAQVRRGQAVASYEQAIQQAFREVADALAARRWLGEQVRLLRATVALQDERARLARLRYDHGAVPFLEVLDAERELLDARQQLVQLRRALLGSRVHLYAALGGSARQMPAAGPAPDSPTPEP</sequence>
<dbReference type="PANTHER" id="PTHR30203:SF33">
    <property type="entry name" value="BLR4455 PROTEIN"/>
    <property type="match status" value="1"/>
</dbReference>
<dbReference type="PANTHER" id="PTHR30203">
    <property type="entry name" value="OUTER MEMBRANE CATION EFFLUX PROTEIN"/>
    <property type="match status" value="1"/>
</dbReference>
<evidence type="ECO:0000256" key="3">
    <source>
        <dbReference type="SAM" id="Coils"/>
    </source>
</evidence>
<dbReference type="InterPro" id="IPR003423">
    <property type="entry name" value="OMP_efflux"/>
</dbReference>
<dbReference type="EMBL" id="JAUDJE010000013">
    <property type="protein sequence ID" value="MDM9560411.1"/>
    <property type="molecule type" value="Genomic_DNA"/>
</dbReference>
<feature type="coiled-coil region" evidence="3">
    <location>
        <begin position="226"/>
        <end position="253"/>
    </location>
</feature>
<dbReference type="Gene3D" id="1.20.1600.10">
    <property type="entry name" value="Outer membrane efflux proteins (OEP)"/>
    <property type="match status" value="1"/>
</dbReference>
<dbReference type="Gene3D" id="2.20.200.10">
    <property type="entry name" value="Outer membrane efflux proteins (OEP)"/>
    <property type="match status" value="1"/>
</dbReference>
<name>A0ABT7W5E5_9BORD</name>
<proteinExistence type="inferred from homology"/>
<comment type="subcellular location">
    <subcellularLocation>
        <location evidence="2">Cell membrane</location>
        <topology evidence="2">Lipid-anchor</topology>
    </subcellularLocation>
</comment>
<keyword evidence="2" id="KW-0564">Palmitate</keyword>
<dbReference type="Proteomes" id="UP001175604">
    <property type="component" value="Unassembled WGS sequence"/>
</dbReference>
<protein>
    <submittedName>
        <fullName evidence="4">Efflux transporter outer membrane subunit</fullName>
    </submittedName>
</protein>
<dbReference type="InterPro" id="IPR010131">
    <property type="entry name" value="MdtP/NodT-like"/>
</dbReference>
<keyword evidence="2" id="KW-0449">Lipoprotein</keyword>
<keyword evidence="2" id="KW-0812">Transmembrane</keyword>
<keyword evidence="3" id="KW-0175">Coiled coil</keyword>
<comment type="caution">
    <text evidence="4">The sequence shown here is derived from an EMBL/GenBank/DDBJ whole genome shotgun (WGS) entry which is preliminary data.</text>
</comment>
<dbReference type="SUPFAM" id="SSF56954">
    <property type="entry name" value="Outer membrane efflux proteins (OEP)"/>
    <property type="match status" value="1"/>
</dbReference>
<evidence type="ECO:0000256" key="2">
    <source>
        <dbReference type="RuleBase" id="RU362097"/>
    </source>
</evidence>
<dbReference type="NCBIfam" id="TIGR01845">
    <property type="entry name" value="outer_NodT"/>
    <property type="match status" value="1"/>
</dbReference>